<accession>T1L0N7</accession>
<dbReference type="GO" id="GO:0005272">
    <property type="term" value="F:sodium channel activity"/>
    <property type="evidence" value="ECO:0007669"/>
    <property type="project" value="UniProtKB-KW"/>
</dbReference>
<keyword evidence="10 12" id="KW-0739">Sodium transport</keyword>
<evidence type="ECO:0000256" key="6">
    <source>
        <dbReference type="ARBA" id="ARBA00022989"/>
    </source>
</evidence>
<keyword evidence="5 12" id="KW-0812">Transmembrane</keyword>
<keyword evidence="11 12" id="KW-0407">Ion channel</keyword>
<evidence type="ECO:0000256" key="1">
    <source>
        <dbReference type="ARBA" id="ARBA00004141"/>
    </source>
</evidence>
<evidence type="ECO:0000256" key="4">
    <source>
        <dbReference type="ARBA" id="ARBA00022461"/>
    </source>
</evidence>
<sequence>MNWFLVNIIIRVIISVTFTVCVLKSITDLNYQYGLFRIAFHTSHNDSGLFEPPCISICIKVKSLINVTSLITLYPGLVKTAQRIIQDNQQFSNWSFDQLIEDVNQGENLIFGELTLSQIAKIIVPIEQLFDKCHYLDENLSNSPCEDKYFKTYFYDKSLCASFQAWPRLGIEFSRSDLRIPGYRGLILYQASLDLTQVPSVSEFSVVAHRLNKIPWSQGDSTIELKLNPSAVIYHYITFFETTTKLLPPPFESQCKIPIKPYTSVGHCLSRCFMSNFTRITGRLPHQYVINNPNNLKFLHLYEGLEKYQTLVAQLYAPCKDICGLTDCLSDAFEWRKLGHPVSSYHPKNYVNLQIYPPSRLPIIKEARPQIDWLDFFSSIGGVIGLYFGLSFFSMIDLIINFSFDNFIAKLFGHSKAKEEVNNRVQPLNVEVLDFTQTDLSSGSYFVYSR</sequence>
<dbReference type="AlphaFoldDB" id="T1L0N7"/>
<evidence type="ECO:0000313" key="15">
    <source>
        <dbReference type="Proteomes" id="UP000015104"/>
    </source>
</evidence>
<proteinExistence type="inferred from homology"/>
<keyword evidence="7" id="KW-0915">Sodium</keyword>
<keyword evidence="6 13" id="KW-1133">Transmembrane helix</keyword>
<feature type="transmembrane region" description="Helical" evidence="13">
    <location>
        <begin position="376"/>
        <end position="400"/>
    </location>
</feature>
<reference evidence="14" key="2">
    <citation type="submission" date="2015-06" db="UniProtKB">
        <authorList>
            <consortium name="EnsemblMetazoa"/>
        </authorList>
    </citation>
    <scope>IDENTIFICATION</scope>
</reference>
<reference evidence="15" key="1">
    <citation type="submission" date="2011-08" db="EMBL/GenBank/DDBJ databases">
        <authorList>
            <person name="Rombauts S."/>
        </authorList>
    </citation>
    <scope>NUCLEOTIDE SEQUENCE</scope>
    <source>
        <strain evidence="15">London</strain>
    </source>
</reference>
<evidence type="ECO:0000256" key="10">
    <source>
        <dbReference type="ARBA" id="ARBA00023201"/>
    </source>
</evidence>
<evidence type="ECO:0000256" key="7">
    <source>
        <dbReference type="ARBA" id="ARBA00023053"/>
    </source>
</evidence>
<evidence type="ECO:0000256" key="9">
    <source>
        <dbReference type="ARBA" id="ARBA00023136"/>
    </source>
</evidence>
<dbReference type="HOGENOM" id="CLU_710448_0_0_1"/>
<organism evidence="14 15">
    <name type="scientific">Tetranychus urticae</name>
    <name type="common">Two-spotted spider mite</name>
    <dbReference type="NCBI Taxonomy" id="32264"/>
    <lineage>
        <taxon>Eukaryota</taxon>
        <taxon>Metazoa</taxon>
        <taxon>Ecdysozoa</taxon>
        <taxon>Arthropoda</taxon>
        <taxon>Chelicerata</taxon>
        <taxon>Arachnida</taxon>
        <taxon>Acari</taxon>
        <taxon>Acariformes</taxon>
        <taxon>Trombidiformes</taxon>
        <taxon>Prostigmata</taxon>
        <taxon>Eleutherengona</taxon>
        <taxon>Raphignathae</taxon>
        <taxon>Tetranychoidea</taxon>
        <taxon>Tetranychidae</taxon>
        <taxon>Tetranychus</taxon>
    </lineage>
</organism>
<keyword evidence="8 12" id="KW-0406">Ion transport</keyword>
<name>T1L0N7_TETUR</name>
<evidence type="ECO:0000313" key="14">
    <source>
        <dbReference type="EnsemblMetazoa" id="tetur30g01380.1"/>
    </source>
</evidence>
<dbReference type="Proteomes" id="UP000015104">
    <property type="component" value="Unassembled WGS sequence"/>
</dbReference>
<keyword evidence="15" id="KW-1185">Reference proteome</keyword>
<evidence type="ECO:0000256" key="12">
    <source>
        <dbReference type="RuleBase" id="RU000679"/>
    </source>
</evidence>
<dbReference type="EnsemblMetazoa" id="tetur30g01380.1">
    <property type="protein sequence ID" value="tetur30g01380.1"/>
    <property type="gene ID" value="tetur30g01380"/>
</dbReference>
<evidence type="ECO:0000256" key="11">
    <source>
        <dbReference type="ARBA" id="ARBA00023303"/>
    </source>
</evidence>
<dbReference type="Pfam" id="PF00858">
    <property type="entry name" value="ASC"/>
    <property type="match status" value="1"/>
</dbReference>
<keyword evidence="9 13" id="KW-0472">Membrane</keyword>
<comment type="similarity">
    <text evidence="2 12">Belongs to the amiloride-sensitive sodium channel (TC 1.A.6) family.</text>
</comment>
<keyword evidence="3 12" id="KW-0813">Transport</keyword>
<dbReference type="InterPro" id="IPR001873">
    <property type="entry name" value="ENaC"/>
</dbReference>
<keyword evidence="4 12" id="KW-0894">Sodium channel</keyword>
<dbReference type="Gene3D" id="1.10.287.770">
    <property type="entry name" value="YojJ-like"/>
    <property type="match status" value="1"/>
</dbReference>
<comment type="subcellular location">
    <subcellularLocation>
        <location evidence="1">Membrane</location>
        <topology evidence="1">Multi-pass membrane protein</topology>
    </subcellularLocation>
</comment>
<dbReference type="GO" id="GO:0016020">
    <property type="term" value="C:membrane"/>
    <property type="evidence" value="ECO:0007669"/>
    <property type="project" value="UniProtKB-SubCell"/>
</dbReference>
<evidence type="ECO:0000256" key="3">
    <source>
        <dbReference type="ARBA" id="ARBA00022448"/>
    </source>
</evidence>
<evidence type="ECO:0000256" key="5">
    <source>
        <dbReference type="ARBA" id="ARBA00022692"/>
    </source>
</evidence>
<evidence type="ECO:0000256" key="8">
    <source>
        <dbReference type="ARBA" id="ARBA00023065"/>
    </source>
</evidence>
<evidence type="ECO:0000256" key="2">
    <source>
        <dbReference type="ARBA" id="ARBA00007193"/>
    </source>
</evidence>
<evidence type="ECO:0000256" key="13">
    <source>
        <dbReference type="SAM" id="Phobius"/>
    </source>
</evidence>
<dbReference type="EMBL" id="CAEY01000868">
    <property type="status" value="NOT_ANNOTATED_CDS"/>
    <property type="molecule type" value="Genomic_DNA"/>
</dbReference>
<protein>
    <submittedName>
        <fullName evidence="14">Uncharacterized protein</fullName>
    </submittedName>
</protein>